<reference evidence="2 3" key="1">
    <citation type="journal article" date="2007" name="Nature">
        <title>Evolution of genes and genomes on the Drosophila phylogeny.</title>
        <authorList>
            <consortium name="Drosophila 12 Genomes Consortium"/>
            <person name="Clark A.G."/>
            <person name="Eisen M.B."/>
            <person name="Smith D.R."/>
            <person name="Bergman C.M."/>
            <person name="Oliver B."/>
            <person name="Markow T.A."/>
            <person name="Kaufman T.C."/>
            <person name="Kellis M."/>
            <person name="Gelbart W."/>
            <person name="Iyer V.N."/>
            <person name="Pollard D.A."/>
            <person name="Sackton T.B."/>
            <person name="Larracuente A.M."/>
            <person name="Singh N.D."/>
            <person name="Abad J.P."/>
            <person name="Abt D.N."/>
            <person name="Adryan B."/>
            <person name="Aguade M."/>
            <person name="Akashi H."/>
            <person name="Anderson W.W."/>
            <person name="Aquadro C.F."/>
            <person name="Ardell D.H."/>
            <person name="Arguello R."/>
            <person name="Artieri C.G."/>
            <person name="Barbash D.A."/>
            <person name="Barker D."/>
            <person name="Barsanti P."/>
            <person name="Batterham P."/>
            <person name="Batzoglou S."/>
            <person name="Begun D."/>
            <person name="Bhutkar A."/>
            <person name="Blanco E."/>
            <person name="Bosak S.A."/>
            <person name="Bradley R.K."/>
            <person name="Brand A.D."/>
            <person name="Brent M.R."/>
            <person name="Brooks A.N."/>
            <person name="Brown R.H."/>
            <person name="Butlin R.K."/>
            <person name="Caggese C."/>
            <person name="Calvi B.R."/>
            <person name="Bernardo de Carvalho A."/>
            <person name="Caspi A."/>
            <person name="Castrezana S."/>
            <person name="Celniker S.E."/>
            <person name="Chang J.L."/>
            <person name="Chapple C."/>
            <person name="Chatterji S."/>
            <person name="Chinwalla A."/>
            <person name="Civetta A."/>
            <person name="Clifton S.W."/>
            <person name="Comeron J.M."/>
            <person name="Costello J.C."/>
            <person name="Coyne J.A."/>
            <person name="Daub J."/>
            <person name="David R.G."/>
            <person name="Delcher A.L."/>
            <person name="Delehaunty K."/>
            <person name="Do C.B."/>
            <person name="Ebling H."/>
            <person name="Edwards K."/>
            <person name="Eickbush T."/>
            <person name="Evans J.D."/>
            <person name="Filipski A."/>
            <person name="Findeiss S."/>
            <person name="Freyhult E."/>
            <person name="Fulton L."/>
            <person name="Fulton R."/>
            <person name="Garcia A.C."/>
            <person name="Gardiner A."/>
            <person name="Garfield D.A."/>
            <person name="Garvin B.E."/>
            <person name="Gibson G."/>
            <person name="Gilbert D."/>
            <person name="Gnerre S."/>
            <person name="Godfrey J."/>
            <person name="Good R."/>
            <person name="Gotea V."/>
            <person name="Gravely B."/>
            <person name="Greenberg A.J."/>
            <person name="Griffiths-Jones S."/>
            <person name="Gross S."/>
            <person name="Guigo R."/>
            <person name="Gustafson E.A."/>
            <person name="Haerty W."/>
            <person name="Hahn M.W."/>
            <person name="Halligan D.L."/>
            <person name="Halpern A.L."/>
            <person name="Halter G.M."/>
            <person name="Han M.V."/>
            <person name="Heger A."/>
            <person name="Hillier L."/>
            <person name="Hinrichs A.S."/>
            <person name="Holmes I."/>
            <person name="Hoskins R.A."/>
            <person name="Hubisz M.J."/>
            <person name="Hultmark D."/>
            <person name="Huntley M.A."/>
            <person name="Jaffe D.B."/>
            <person name="Jagadeeshan S."/>
            <person name="Jeck W.R."/>
            <person name="Johnson J."/>
            <person name="Jones C.D."/>
            <person name="Jordan W.C."/>
            <person name="Karpen G.H."/>
            <person name="Kataoka E."/>
            <person name="Keightley P.D."/>
            <person name="Kheradpour P."/>
            <person name="Kirkness E.F."/>
            <person name="Koerich L.B."/>
            <person name="Kristiansen K."/>
            <person name="Kudrna D."/>
            <person name="Kulathinal R.J."/>
            <person name="Kumar S."/>
            <person name="Kwok R."/>
            <person name="Lander E."/>
            <person name="Langley C.H."/>
            <person name="Lapoint R."/>
            <person name="Lazzaro B.P."/>
            <person name="Lee S.J."/>
            <person name="Levesque L."/>
            <person name="Li R."/>
            <person name="Lin C.F."/>
            <person name="Lin M.F."/>
            <person name="Lindblad-Toh K."/>
            <person name="Llopart A."/>
            <person name="Long M."/>
            <person name="Low L."/>
            <person name="Lozovsky E."/>
            <person name="Lu J."/>
            <person name="Luo M."/>
            <person name="Machado C.A."/>
            <person name="Makalowski W."/>
            <person name="Marzo M."/>
            <person name="Matsuda M."/>
            <person name="Matzkin L."/>
            <person name="McAllister B."/>
            <person name="McBride C.S."/>
            <person name="McKernan B."/>
            <person name="McKernan K."/>
            <person name="Mendez-Lago M."/>
            <person name="Minx P."/>
            <person name="Mollenhauer M.U."/>
            <person name="Montooth K."/>
            <person name="Mount S.M."/>
            <person name="Mu X."/>
            <person name="Myers E."/>
            <person name="Negre B."/>
            <person name="Newfeld S."/>
            <person name="Nielsen R."/>
            <person name="Noor M.A."/>
            <person name="O'Grady P."/>
            <person name="Pachter L."/>
            <person name="Papaceit M."/>
            <person name="Parisi M.J."/>
            <person name="Parisi M."/>
            <person name="Parts L."/>
            <person name="Pedersen J.S."/>
            <person name="Pesole G."/>
            <person name="Phillippy A.M."/>
            <person name="Ponting C.P."/>
            <person name="Pop M."/>
            <person name="Porcelli D."/>
            <person name="Powell J.R."/>
            <person name="Prohaska S."/>
            <person name="Pruitt K."/>
            <person name="Puig M."/>
            <person name="Quesneville H."/>
            <person name="Ram K.R."/>
            <person name="Rand D."/>
            <person name="Rasmussen M.D."/>
            <person name="Reed L.K."/>
            <person name="Reenan R."/>
            <person name="Reily A."/>
            <person name="Remington K.A."/>
            <person name="Rieger T.T."/>
            <person name="Ritchie M.G."/>
            <person name="Robin C."/>
            <person name="Rogers Y.H."/>
            <person name="Rohde C."/>
            <person name="Rozas J."/>
            <person name="Rubenfield M.J."/>
            <person name="Ruiz A."/>
            <person name="Russo S."/>
            <person name="Salzberg S.L."/>
            <person name="Sanchez-Gracia A."/>
            <person name="Saranga D.J."/>
            <person name="Sato H."/>
            <person name="Schaeffer S.W."/>
            <person name="Schatz M.C."/>
            <person name="Schlenke T."/>
            <person name="Schwartz R."/>
            <person name="Segarra C."/>
            <person name="Singh R.S."/>
            <person name="Sirot L."/>
            <person name="Sirota M."/>
            <person name="Sisneros N.B."/>
            <person name="Smith C.D."/>
            <person name="Smith T.F."/>
            <person name="Spieth J."/>
            <person name="Stage D.E."/>
            <person name="Stark A."/>
            <person name="Stephan W."/>
            <person name="Strausberg R.L."/>
            <person name="Strempel S."/>
            <person name="Sturgill D."/>
            <person name="Sutton G."/>
            <person name="Sutton G.G."/>
            <person name="Tao W."/>
            <person name="Teichmann S."/>
            <person name="Tobari Y.N."/>
            <person name="Tomimura Y."/>
            <person name="Tsolas J.M."/>
            <person name="Valente V.L."/>
            <person name="Venter E."/>
            <person name="Venter J.C."/>
            <person name="Vicario S."/>
            <person name="Vieira F.G."/>
            <person name="Vilella A.J."/>
            <person name="Villasante A."/>
            <person name="Walenz B."/>
            <person name="Wang J."/>
            <person name="Wasserman M."/>
            <person name="Watts T."/>
            <person name="Wilson D."/>
            <person name="Wilson R.K."/>
            <person name="Wing R.A."/>
            <person name="Wolfner M.F."/>
            <person name="Wong A."/>
            <person name="Wong G.K."/>
            <person name="Wu C.I."/>
            <person name="Wu G."/>
            <person name="Yamamoto D."/>
            <person name="Yang H.P."/>
            <person name="Yang S.P."/>
            <person name="Yorke J.A."/>
            <person name="Yoshida K."/>
            <person name="Zdobnov E."/>
            <person name="Zhang P."/>
            <person name="Zhang Y."/>
            <person name="Zimin A.V."/>
            <person name="Baldwin J."/>
            <person name="Abdouelleil A."/>
            <person name="Abdulkadir J."/>
            <person name="Abebe A."/>
            <person name="Abera B."/>
            <person name="Abreu J."/>
            <person name="Acer S.C."/>
            <person name="Aftuck L."/>
            <person name="Alexander A."/>
            <person name="An P."/>
            <person name="Anderson E."/>
            <person name="Anderson S."/>
            <person name="Arachi H."/>
            <person name="Azer M."/>
            <person name="Bachantsang P."/>
            <person name="Barry A."/>
            <person name="Bayul T."/>
            <person name="Berlin A."/>
            <person name="Bessette D."/>
            <person name="Bloom T."/>
            <person name="Blye J."/>
            <person name="Boguslavskiy L."/>
            <person name="Bonnet C."/>
            <person name="Boukhgalter B."/>
            <person name="Bourzgui I."/>
            <person name="Brown A."/>
            <person name="Cahill P."/>
            <person name="Channer S."/>
            <person name="Cheshatsang Y."/>
            <person name="Chuda L."/>
            <person name="Citroen M."/>
            <person name="Collymore A."/>
            <person name="Cooke P."/>
            <person name="Costello M."/>
            <person name="D'Aco K."/>
            <person name="Daza R."/>
            <person name="De Haan G."/>
            <person name="DeGray S."/>
            <person name="DeMaso C."/>
            <person name="Dhargay N."/>
            <person name="Dooley K."/>
            <person name="Dooley E."/>
            <person name="Doricent M."/>
            <person name="Dorje P."/>
            <person name="Dorjee K."/>
            <person name="Dupes A."/>
            <person name="Elong R."/>
            <person name="Falk J."/>
            <person name="Farina A."/>
            <person name="Faro S."/>
            <person name="Ferguson D."/>
            <person name="Fisher S."/>
            <person name="Foley C.D."/>
            <person name="Franke A."/>
            <person name="Friedrich D."/>
            <person name="Gadbois L."/>
            <person name="Gearin G."/>
            <person name="Gearin C.R."/>
            <person name="Giannoukos G."/>
            <person name="Goode T."/>
            <person name="Graham J."/>
            <person name="Grandbois E."/>
            <person name="Grewal S."/>
            <person name="Gyaltsen K."/>
            <person name="Hafez N."/>
            <person name="Hagos B."/>
            <person name="Hall J."/>
            <person name="Henson C."/>
            <person name="Hollinger A."/>
            <person name="Honan T."/>
            <person name="Huard M.D."/>
            <person name="Hughes L."/>
            <person name="Hurhula B."/>
            <person name="Husby M.E."/>
            <person name="Kamat A."/>
            <person name="Kanga B."/>
            <person name="Kashin S."/>
            <person name="Khazanovich D."/>
            <person name="Kisner P."/>
            <person name="Lance K."/>
            <person name="Lara M."/>
            <person name="Lee W."/>
            <person name="Lennon N."/>
            <person name="Letendre F."/>
            <person name="LeVine R."/>
            <person name="Lipovsky A."/>
            <person name="Liu X."/>
            <person name="Liu J."/>
            <person name="Liu S."/>
            <person name="Lokyitsang T."/>
            <person name="Lokyitsang Y."/>
            <person name="Lubonja R."/>
            <person name="Lui A."/>
            <person name="MacDonald P."/>
            <person name="Magnisalis V."/>
            <person name="Maru K."/>
            <person name="Matthews C."/>
            <person name="McCusker W."/>
            <person name="McDonough S."/>
            <person name="Mehta T."/>
            <person name="Meldrim J."/>
            <person name="Meneus L."/>
            <person name="Mihai O."/>
            <person name="Mihalev A."/>
            <person name="Mihova T."/>
            <person name="Mittelman R."/>
            <person name="Mlenga V."/>
            <person name="Montmayeur A."/>
            <person name="Mulrain L."/>
            <person name="Navidi A."/>
            <person name="Naylor J."/>
            <person name="Negash T."/>
            <person name="Nguyen T."/>
            <person name="Nguyen N."/>
            <person name="Nicol R."/>
            <person name="Norbu C."/>
            <person name="Norbu N."/>
            <person name="Novod N."/>
            <person name="O'Neill B."/>
            <person name="Osman S."/>
            <person name="Markiewicz E."/>
            <person name="Oyono O.L."/>
            <person name="Patti C."/>
            <person name="Phunkhang P."/>
            <person name="Pierre F."/>
            <person name="Priest M."/>
            <person name="Raghuraman S."/>
            <person name="Rege F."/>
            <person name="Reyes R."/>
            <person name="Rise C."/>
            <person name="Rogov P."/>
            <person name="Ross K."/>
            <person name="Ryan E."/>
            <person name="Settipalli S."/>
            <person name="Shea T."/>
            <person name="Sherpa N."/>
            <person name="Shi L."/>
            <person name="Shih D."/>
            <person name="Sparrow T."/>
            <person name="Spaulding J."/>
            <person name="Stalker J."/>
            <person name="Stange-Thomann N."/>
            <person name="Stavropoulos S."/>
            <person name="Stone C."/>
            <person name="Strader C."/>
            <person name="Tesfaye S."/>
            <person name="Thomson T."/>
            <person name="Thoulutsang Y."/>
            <person name="Thoulutsang D."/>
            <person name="Topham K."/>
            <person name="Topping I."/>
            <person name="Tsamla T."/>
            <person name="Vassiliev H."/>
            <person name="Vo A."/>
            <person name="Wangchuk T."/>
            <person name="Wangdi T."/>
            <person name="Weiand M."/>
            <person name="Wilkinson J."/>
            <person name="Wilson A."/>
            <person name="Yadav S."/>
            <person name="Young G."/>
            <person name="Yu Q."/>
            <person name="Zembek L."/>
            <person name="Zhong D."/>
            <person name="Zimmer A."/>
            <person name="Zwirko Z."/>
            <person name="Jaffe D.B."/>
            <person name="Alvarez P."/>
            <person name="Brockman W."/>
            <person name="Butler J."/>
            <person name="Chin C."/>
            <person name="Gnerre S."/>
            <person name="Grabherr M."/>
            <person name="Kleber M."/>
            <person name="Mauceli E."/>
            <person name="MacCallum I."/>
        </authorList>
    </citation>
    <scope>NUCLEOTIDE SEQUENCE [LARGE SCALE GENOMIC DNA]</scope>
    <source>
        <strain evidence="3">white501</strain>
    </source>
</reference>
<feature type="compositionally biased region" description="Polar residues" evidence="1">
    <location>
        <begin position="1"/>
        <end position="12"/>
    </location>
</feature>
<feature type="compositionally biased region" description="Basic and acidic residues" evidence="1">
    <location>
        <begin position="15"/>
        <end position="29"/>
    </location>
</feature>
<organism evidence="2 3">
    <name type="scientific">Drosophila simulans</name>
    <name type="common">Fruit fly</name>
    <dbReference type="NCBI Taxonomy" id="7240"/>
    <lineage>
        <taxon>Eukaryota</taxon>
        <taxon>Metazoa</taxon>
        <taxon>Ecdysozoa</taxon>
        <taxon>Arthropoda</taxon>
        <taxon>Hexapoda</taxon>
        <taxon>Insecta</taxon>
        <taxon>Pterygota</taxon>
        <taxon>Neoptera</taxon>
        <taxon>Endopterygota</taxon>
        <taxon>Diptera</taxon>
        <taxon>Brachycera</taxon>
        <taxon>Muscomorpha</taxon>
        <taxon>Ephydroidea</taxon>
        <taxon>Drosophilidae</taxon>
        <taxon>Drosophila</taxon>
        <taxon>Sophophora</taxon>
    </lineage>
</organism>
<dbReference type="Proteomes" id="UP000000304">
    <property type="component" value="Chromosome 3R"/>
</dbReference>
<sequence>MFSGRTPLTDSKTVLGREPEIDQPQDKYARSTHSAGHRIESENWNRNRWIEKGEMLELELRLETPRRDGMAWVGVGLGMGMKWDEEHLLVHVMCYGPLSACRRRCPPAAFLVLQLQQQQHRNSAATWPSLHN</sequence>
<name>B4QV75_DROSI</name>
<protein>
    <submittedName>
        <fullName evidence="2">GD20719</fullName>
    </submittedName>
</protein>
<evidence type="ECO:0000313" key="2">
    <source>
        <dbReference type="EMBL" id="EDX13481.1"/>
    </source>
</evidence>
<gene>
    <name evidence="2" type="primary">Dsim\GD20719</name>
    <name evidence="2" type="ORF">Dsim_GD20719</name>
</gene>
<proteinExistence type="predicted"/>
<feature type="region of interest" description="Disordered" evidence="1">
    <location>
        <begin position="1"/>
        <end position="37"/>
    </location>
</feature>
<dbReference type="AlphaFoldDB" id="B4QV75"/>
<accession>B4QV75</accession>
<dbReference type="HOGENOM" id="CLU_1919251_0_0_1"/>
<dbReference type="EMBL" id="CM000364">
    <property type="protein sequence ID" value="EDX13481.1"/>
    <property type="molecule type" value="Genomic_DNA"/>
</dbReference>
<keyword evidence="3" id="KW-1185">Reference proteome</keyword>
<evidence type="ECO:0000313" key="3">
    <source>
        <dbReference type="Proteomes" id="UP000000304"/>
    </source>
</evidence>
<evidence type="ECO:0000256" key="1">
    <source>
        <dbReference type="SAM" id="MobiDB-lite"/>
    </source>
</evidence>